<name>A0A845BAB4_9PROT</name>
<evidence type="ECO:0000256" key="4">
    <source>
        <dbReference type="ARBA" id="ARBA00022692"/>
    </source>
</evidence>
<keyword evidence="10" id="KW-1185">Reference proteome</keyword>
<dbReference type="EMBL" id="SNVJ01000004">
    <property type="protein sequence ID" value="MXP63024.1"/>
    <property type="molecule type" value="Genomic_DNA"/>
</dbReference>
<keyword evidence="6" id="KW-0406">Ion transport</keyword>
<proteinExistence type="predicted"/>
<feature type="transmembrane region" description="Helical" evidence="8">
    <location>
        <begin position="76"/>
        <end position="100"/>
    </location>
</feature>
<feature type="transmembrane region" description="Helical" evidence="8">
    <location>
        <begin position="296"/>
        <end position="329"/>
    </location>
</feature>
<sequence>MRSALPRTLQHPARLVPLAFLLVILLGTALLMLPAARAAGSGAPFLTALFTATSAVCVTGLVVQDTPTYWSGFGQAVILGLFQIGGFGIMSGATLLGLLVTRRLRLGTRLIAQAETRSLELGDVVTVLRLVLVVTVGMELATGAALAARLHLTYGEAAGEAVWHGLFLAVSAFNNAGFSVYSDSVMRFALDPLILGPIMAAVILGGIGFPVLHELRRAPLWPARWSLHSKLTLWGTAVLLLGGTAAILAYEWSNPATLGSFGLAGRLLNAAFHATILRTAGFNALDPGAMRQETFLISYALMLIGGGSASTAGGVKVTTLLVLALVVWAEIRGEPDATAFGRRVSREVQRQALTVVLLTAILVGVAALALLSVTAFPLRDVLFEVISASATVGLSTGITGDLPPAGQAIVISLMFLGRVGTTTVAVGLALRSHQRPYRYPEERPIVG</sequence>
<evidence type="ECO:0000313" key="9">
    <source>
        <dbReference type="EMBL" id="MXP63024.1"/>
    </source>
</evidence>
<keyword evidence="5 8" id="KW-1133">Transmembrane helix</keyword>
<dbReference type="GO" id="GO:0008324">
    <property type="term" value="F:monoatomic cation transmembrane transporter activity"/>
    <property type="evidence" value="ECO:0007669"/>
    <property type="project" value="InterPro"/>
</dbReference>
<feature type="transmembrane region" description="Helical" evidence="8">
    <location>
        <begin position="409"/>
        <end position="430"/>
    </location>
</feature>
<keyword evidence="7 8" id="KW-0472">Membrane</keyword>
<dbReference type="Pfam" id="PF02386">
    <property type="entry name" value="TrkH"/>
    <property type="match status" value="1"/>
</dbReference>
<reference evidence="9 10" key="1">
    <citation type="submission" date="2019-03" db="EMBL/GenBank/DDBJ databases">
        <title>Roseomonas sp. a novel Roseomonas species isolated from Sea whip Gorgonian.</title>
        <authorList>
            <person name="Li F."/>
            <person name="Pan X."/>
            <person name="Huang S."/>
            <person name="Li Z."/>
            <person name="Meng B."/>
        </authorList>
    </citation>
    <scope>NUCLEOTIDE SEQUENCE [LARGE SCALE GENOMIC DNA]</scope>
    <source>
        <strain evidence="9 10">M0104</strain>
    </source>
</reference>
<feature type="transmembrane region" description="Helical" evidence="8">
    <location>
        <begin position="193"/>
        <end position="212"/>
    </location>
</feature>
<evidence type="ECO:0000256" key="2">
    <source>
        <dbReference type="ARBA" id="ARBA00022448"/>
    </source>
</evidence>
<keyword evidence="4 8" id="KW-0812">Transmembrane</keyword>
<evidence type="ECO:0000256" key="6">
    <source>
        <dbReference type="ARBA" id="ARBA00023065"/>
    </source>
</evidence>
<evidence type="ECO:0000256" key="1">
    <source>
        <dbReference type="ARBA" id="ARBA00004651"/>
    </source>
</evidence>
<accession>A0A845BAB4</accession>
<gene>
    <name evidence="9" type="ORF">E0493_06610</name>
</gene>
<keyword evidence="2" id="KW-0813">Transport</keyword>
<evidence type="ECO:0000313" key="10">
    <source>
        <dbReference type="Proteomes" id="UP000460715"/>
    </source>
</evidence>
<feature type="transmembrane region" description="Helical" evidence="8">
    <location>
        <begin position="232"/>
        <end position="250"/>
    </location>
</feature>
<dbReference type="InterPro" id="IPR003445">
    <property type="entry name" value="Cat_transpt"/>
</dbReference>
<feature type="transmembrane region" description="Helical" evidence="8">
    <location>
        <begin position="15"/>
        <end position="33"/>
    </location>
</feature>
<feature type="transmembrane region" description="Helical" evidence="8">
    <location>
        <begin position="45"/>
        <end position="64"/>
    </location>
</feature>
<dbReference type="GO" id="GO:0030001">
    <property type="term" value="P:metal ion transport"/>
    <property type="evidence" value="ECO:0007669"/>
    <property type="project" value="UniProtKB-ARBA"/>
</dbReference>
<evidence type="ECO:0000256" key="5">
    <source>
        <dbReference type="ARBA" id="ARBA00022989"/>
    </source>
</evidence>
<comment type="subcellular location">
    <subcellularLocation>
        <location evidence="1">Cell membrane</location>
        <topology evidence="1">Multi-pass membrane protein</topology>
    </subcellularLocation>
</comment>
<dbReference type="Proteomes" id="UP000460715">
    <property type="component" value="Unassembled WGS sequence"/>
</dbReference>
<evidence type="ECO:0000256" key="8">
    <source>
        <dbReference type="SAM" id="Phobius"/>
    </source>
</evidence>
<feature type="transmembrane region" description="Helical" evidence="8">
    <location>
        <begin position="121"/>
        <end position="141"/>
    </location>
</feature>
<dbReference type="OrthoDB" id="9810952at2"/>
<dbReference type="PANTHER" id="PTHR32024:SF1">
    <property type="entry name" value="KTR SYSTEM POTASSIUM UPTAKE PROTEIN B"/>
    <property type="match status" value="1"/>
</dbReference>
<organism evidence="9 10">
    <name type="scientific">Teichococcus coralli</name>
    <dbReference type="NCBI Taxonomy" id="2545983"/>
    <lineage>
        <taxon>Bacteria</taxon>
        <taxon>Pseudomonadati</taxon>
        <taxon>Pseudomonadota</taxon>
        <taxon>Alphaproteobacteria</taxon>
        <taxon>Acetobacterales</taxon>
        <taxon>Roseomonadaceae</taxon>
        <taxon>Roseomonas</taxon>
    </lineage>
</organism>
<evidence type="ECO:0000256" key="3">
    <source>
        <dbReference type="ARBA" id="ARBA00022475"/>
    </source>
</evidence>
<feature type="transmembrane region" description="Helical" evidence="8">
    <location>
        <begin position="352"/>
        <end position="376"/>
    </location>
</feature>
<dbReference type="GO" id="GO:0005886">
    <property type="term" value="C:plasma membrane"/>
    <property type="evidence" value="ECO:0007669"/>
    <property type="project" value="UniProtKB-SubCell"/>
</dbReference>
<dbReference type="AlphaFoldDB" id="A0A845BAB4"/>
<protein>
    <submittedName>
        <fullName evidence="9">TrkH family potassium uptake protein</fullName>
    </submittedName>
</protein>
<comment type="caution">
    <text evidence="9">The sequence shown here is derived from an EMBL/GenBank/DDBJ whole genome shotgun (WGS) entry which is preliminary data.</text>
</comment>
<evidence type="ECO:0000256" key="7">
    <source>
        <dbReference type="ARBA" id="ARBA00023136"/>
    </source>
</evidence>
<keyword evidence="3" id="KW-1003">Cell membrane</keyword>
<dbReference type="PANTHER" id="PTHR32024">
    <property type="entry name" value="TRK SYSTEM POTASSIUM UPTAKE PROTEIN TRKG-RELATED"/>
    <property type="match status" value="1"/>
</dbReference>